<feature type="compositionally biased region" description="Basic residues" evidence="3">
    <location>
        <begin position="400"/>
        <end position="416"/>
    </location>
</feature>
<dbReference type="FunFam" id="1.10.510.10:FF:000238">
    <property type="entry name" value="Mitogen-activated protein kinase"/>
    <property type="match status" value="1"/>
</dbReference>
<comment type="caution">
    <text evidence="5">The sequence shown here is derived from an EMBL/GenBank/DDBJ whole genome shotgun (WGS) entry which is preliminary data.</text>
</comment>
<dbReference type="PROSITE" id="PS50011">
    <property type="entry name" value="PROTEIN_KINASE_DOM"/>
    <property type="match status" value="1"/>
</dbReference>
<dbReference type="VEuPathDB" id="TrichDB:TRFO_23894"/>
<keyword evidence="1" id="KW-0547">Nucleotide-binding</keyword>
<feature type="region of interest" description="Disordered" evidence="3">
    <location>
        <begin position="395"/>
        <end position="423"/>
    </location>
</feature>
<dbReference type="EMBL" id="MLAK01000686">
    <property type="protein sequence ID" value="OHT07784.1"/>
    <property type="molecule type" value="Genomic_DNA"/>
</dbReference>
<evidence type="ECO:0000313" key="5">
    <source>
        <dbReference type="EMBL" id="OHT07784.1"/>
    </source>
</evidence>
<protein>
    <submittedName>
        <fullName evidence="5">CMGC family protein kinase</fullName>
    </submittedName>
</protein>
<feature type="domain" description="Protein kinase" evidence="4">
    <location>
        <begin position="20"/>
        <end position="350"/>
    </location>
</feature>
<dbReference type="AlphaFoldDB" id="A0A1J4KA31"/>
<keyword evidence="2" id="KW-0067">ATP-binding</keyword>
<dbReference type="InterPro" id="IPR008271">
    <property type="entry name" value="Ser/Thr_kinase_AS"/>
</dbReference>
<dbReference type="GO" id="GO:0004672">
    <property type="term" value="F:protein kinase activity"/>
    <property type="evidence" value="ECO:0007669"/>
    <property type="project" value="InterPro"/>
</dbReference>
<evidence type="ECO:0000256" key="1">
    <source>
        <dbReference type="ARBA" id="ARBA00022741"/>
    </source>
</evidence>
<evidence type="ECO:0000259" key="4">
    <source>
        <dbReference type="PROSITE" id="PS50011"/>
    </source>
</evidence>
<dbReference type="Gene3D" id="1.10.510.10">
    <property type="entry name" value="Transferase(Phosphotransferase) domain 1"/>
    <property type="match status" value="1"/>
</dbReference>
<gene>
    <name evidence="5" type="ORF">TRFO_23894</name>
</gene>
<keyword evidence="5" id="KW-0808">Transferase</keyword>
<proteinExistence type="predicted"/>
<evidence type="ECO:0000256" key="2">
    <source>
        <dbReference type="ARBA" id="ARBA00022840"/>
    </source>
</evidence>
<dbReference type="CDD" id="cd07852">
    <property type="entry name" value="STKc_MAPK15-like"/>
    <property type="match status" value="1"/>
</dbReference>
<dbReference type="RefSeq" id="XP_068360920.1">
    <property type="nucleotide sequence ID" value="XM_068503436.1"/>
</dbReference>
<keyword evidence="6" id="KW-1185">Reference proteome</keyword>
<organism evidence="5 6">
    <name type="scientific">Tritrichomonas foetus</name>
    <dbReference type="NCBI Taxonomy" id="1144522"/>
    <lineage>
        <taxon>Eukaryota</taxon>
        <taxon>Metamonada</taxon>
        <taxon>Parabasalia</taxon>
        <taxon>Tritrichomonadida</taxon>
        <taxon>Tritrichomonadidae</taxon>
        <taxon>Tritrichomonas</taxon>
    </lineage>
</organism>
<dbReference type="PANTHER" id="PTHR24055">
    <property type="entry name" value="MITOGEN-ACTIVATED PROTEIN KINASE"/>
    <property type="match status" value="1"/>
</dbReference>
<dbReference type="InterPro" id="IPR000719">
    <property type="entry name" value="Prot_kinase_dom"/>
</dbReference>
<dbReference type="SUPFAM" id="SSF56112">
    <property type="entry name" value="Protein kinase-like (PK-like)"/>
    <property type="match status" value="1"/>
</dbReference>
<evidence type="ECO:0000256" key="3">
    <source>
        <dbReference type="SAM" id="MobiDB-lite"/>
    </source>
</evidence>
<keyword evidence="5" id="KW-0418">Kinase</keyword>
<accession>A0A1J4KA31</accession>
<reference evidence="5" key="1">
    <citation type="submission" date="2016-10" db="EMBL/GenBank/DDBJ databases">
        <authorList>
            <person name="Benchimol M."/>
            <person name="Almeida L.G."/>
            <person name="Vasconcelos A.T."/>
            <person name="Perreira-Neves A."/>
            <person name="Rosa I.A."/>
            <person name="Tasca T."/>
            <person name="Bogo M.R."/>
            <person name="de Souza W."/>
        </authorList>
    </citation>
    <scope>NUCLEOTIDE SEQUENCE [LARGE SCALE GENOMIC DNA]</scope>
    <source>
        <strain evidence="5">K</strain>
    </source>
</reference>
<dbReference type="Proteomes" id="UP000179807">
    <property type="component" value="Unassembled WGS sequence"/>
</dbReference>
<dbReference type="InterPro" id="IPR050117">
    <property type="entry name" value="MAPK"/>
</dbReference>
<dbReference type="SMART" id="SM00220">
    <property type="entry name" value="S_TKc"/>
    <property type="match status" value="1"/>
</dbReference>
<sequence>MDPDQINDIEAIDPQIARRYEVIEKIGKGAYGVVWKVRDRFTKQNSNSIHQVDNNSENTENDIQTESQDGKIYALKKVFCAFQNSTDAQRCYREVSYLRELKNHPFIISLHAVHRSENDLDLYLLFDIMETDVHAVIRANILLDVHHRYIFWQLLCALKFIHSANLIHRDLKPSNLLINSNASIKLCDFGLSRTFKTANLDHPDLDDSNRQNGGFIEEEFTDYVATRWYRPPEILFGASTYTPSVDMWSAGCILAELVTGKPLLPGASTMDQIEKVIAYTGPPTQSDIQSINSSVTQTMLSNLTYSQPRFKFEERFSGAPRDAIDLIRKLTTFNPSDRLTAAQALEHPYVAQFHVKEKEIEALRPINLTLDDSRKFTTREYRNCLYREAVTAPDMPSAATKKKRYHKEGKHSHSKMKSSQEWV</sequence>
<dbReference type="OrthoDB" id="192887at2759"/>
<dbReference type="Gene3D" id="3.30.200.20">
    <property type="entry name" value="Phosphorylase Kinase, domain 1"/>
    <property type="match status" value="2"/>
</dbReference>
<name>A0A1J4KA31_9EUKA</name>
<dbReference type="GO" id="GO:0005524">
    <property type="term" value="F:ATP binding"/>
    <property type="evidence" value="ECO:0007669"/>
    <property type="project" value="UniProtKB-KW"/>
</dbReference>
<dbReference type="InterPro" id="IPR011009">
    <property type="entry name" value="Kinase-like_dom_sf"/>
</dbReference>
<dbReference type="PROSITE" id="PS00108">
    <property type="entry name" value="PROTEIN_KINASE_ST"/>
    <property type="match status" value="1"/>
</dbReference>
<dbReference type="Pfam" id="PF00069">
    <property type="entry name" value="Pkinase"/>
    <property type="match status" value="1"/>
</dbReference>
<dbReference type="GeneID" id="94838140"/>
<evidence type="ECO:0000313" key="6">
    <source>
        <dbReference type="Proteomes" id="UP000179807"/>
    </source>
</evidence>